<gene>
    <name evidence="2" type="ORF">G2W53_002059</name>
</gene>
<dbReference type="Proteomes" id="UP000634136">
    <property type="component" value="Unassembled WGS sequence"/>
</dbReference>
<evidence type="ECO:0000313" key="3">
    <source>
        <dbReference type="Proteomes" id="UP000634136"/>
    </source>
</evidence>
<sequence length="212" mass="24124">MRLPSPSSPPLPLHFKSPHPLPQPGAPSKMHSAATTHPENESTFSEKTQTSNEEDYPQPTGQKISRSIPQPLLLPTPEIANPMDLSREIQIPDVIQASIYNKWKSSVIIQVPFEVRDKDSLMMQLKKLWKLQKAPILHFLGSNFYAVADLLHDDRLKLLTSTPWILDLLANYARNNRCGKTIFTNRPPFLQSQLLQDRLHLGLIRRVSFKPP</sequence>
<evidence type="ECO:0000313" key="2">
    <source>
        <dbReference type="EMBL" id="KAF7845154.1"/>
    </source>
</evidence>
<protein>
    <submittedName>
        <fullName evidence="2">Uncharacterized protein</fullName>
    </submittedName>
</protein>
<name>A0A834XH34_9FABA</name>
<evidence type="ECO:0000256" key="1">
    <source>
        <dbReference type="SAM" id="MobiDB-lite"/>
    </source>
</evidence>
<dbReference type="EMBL" id="JAAIUW010000001">
    <property type="protein sequence ID" value="KAF7845154.1"/>
    <property type="molecule type" value="Genomic_DNA"/>
</dbReference>
<comment type="caution">
    <text evidence="2">The sequence shown here is derived from an EMBL/GenBank/DDBJ whole genome shotgun (WGS) entry which is preliminary data.</text>
</comment>
<feature type="compositionally biased region" description="Polar residues" evidence="1">
    <location>
        <begin position="59"/>
        <end position="68"/>
    </location>
</feature>
<dbReference type="AlphaFoldDB" id="A0A834XH34"/>
<organism evidence="2 3">
    <name type="scientific">Senna tora</name>
    <dbReference type="NCBI Taxonomy" id="362788"/>
    <lineage>
        <taxon>Eukaryota</taxon>
        <taxon>Viridiplantae</taxon>
        <taxon>Streptophyta</taxon>
        <taxon>Embryophyta</taxon>
        <taxon>Tracheophyta</taxon>
        <taxon>Spermatophyta</taxon>
        <taxon>Magnoliopsida</taxon>
        <taxon>eudicotyledons</taxon>
        <taxon>Gunneridae</taxon>
        <taxon>Pentapetalae</taxon>
        <taxon>rosids</taxon>
        <taxon>fabids</taxon>
        <taxon>Fabales</taxon>
        <taxon>Fabaceae</taxon>
        <taxon>Caesalpinioideae</taxon>
        <taxon>Cassia clade</taxon>
        <taxon>Senna</taxon>
    </lineage>
</organism>
<reference evidence="2" key="1">
    <citation type="submission" date="2020-09" db="EMBL/GenBank/DDBJ databases">
        <title>Genome-Enabled Discovery of Anthraquinone Biosynthesis in Senna tora.</title>
        <authorList>
            <person name="Kang S.-H."/>
            <person name="Pandey R.P."/>
            <person name="Lee C.-M."/>
            <person name="Sim J.-S."/>
            <person name="Jeong J.-T."/>
            <person name="Choi B.-S."/>
            <person name="Jung M."/>
            <person name="Ginzburg D."/>
            <person name="Zhao K."/>
            <person name="Won S.Y."/>
            <person name="Oh T.-J."/>
            <person name="Yu Y."/>
            <person name="Kim N.-H."/>
            <person name="Lee O.R."/>
            <person name="Lee T.-H."/>
            <person name="Bashyal P."/>
            <person name="Kim T.-S."/>
            <person name="Lee W.-H."/>
            <person name="Kawkins C."/>
            <person name="Kim C.-K."/>
            <person name="Kim J.S."/>
            <person name="Ahn B.O."/>
            <person name="Rhee S.Y."/>
            <person name="Sohng J.K."/>
        </authorList>
    </citation>
    <scope>NUCLEOTIDE SEQUENCE</scope>
    <source>
        <tissue evidence="2">Leaf</tissue>
    </source>
</reference>
<accession>A0A834XH34</accession>
<feature type="compositionally biased region" description="Pro residues" evidence="1">
    <location>
        <begin position="1"/>
        <end position="12"/>
    </location>
</feature>
<feature type="compositionally biased region" description="Polar residues" evidence="1">
    <location>
        <begin position="33"/>
        <end position="51"/>
    </location>
</feature>
<proteinExistence type="predicted"/>
<keyword evidence="3" id="KW-1185">Reference proteome</keyword>
<feature type="region of interest" description="Disordered" evidence="1">
    <location>
        <begin position="1"/>
        <end position="72"/>
    </location>
</feature>